<reference evidence="4" key="1">
    <citation type="submission" date="2021-01" db="UniProtKB">
        <authorList>
            <consortium name="EnsemblMetazoa"/>
        </authorList>
    </citation>
    <scope>IDENTIFICATION</scope>
</reference>
<dbReference type="InterPro" id="IPR052802">
    <property type="entry name" value="KNTC1"/>
</dbReference>
<dbReference type="Pfam" id="PF24520">
    <property type="entry name" value="ARM_KNTC1_1st"/>
    <property type="match status" value="1"/>
</dbReference>
<sequence length="1934" mass="217965">MERERAEPRRNSLRTEDDEDKQAKKFAQKMVNCLSSEANDMMASAAIADQACLQSEVSVSNLAKVEWDRVETEFSEETQKFSTRSLHRAQTLFSVHPSSPVLSKPAVSSCNLGSTVLLCIDRLLHVFDGGQHTVAVELDSMAEQMAVLDHQPRMTVLAKSNGEIEFMDMSGTSLFNHQLTQVEDDTSEQSNNTEKIFLFLEATPNALCLLTKGLKLFVLRKKGDTLKENSHYTESSHPNVESDSHEDIGRIENEDLAVGIDQDSHMDDASDTEKKLVGSNTLQDLLEISSFDLAASASIQEVSALAMVEDLLIFSSGADGALYRMDVSDGSLLTLSTAFPGGRISKILATGDKRYLVILSGNGLVAIMCLRTFLLVDFFMNYNFGDIALSQMSEDGGQVLKVQLVGYHQMDRRIAVYSLPKISEEYSVEMSGHVTLVKPCSPSEELIIVQINDELSTITVKSINESLPQTKLEVLLLKKKYEEAEQLAKLFQLSVQDVYLEEFYSLLDILGRHDQDQDQDKNEVAFARLLELYHKLGSPMEVYGGVIRSLPASLEHALKILELLASDLQQSHNGNGSSNELADVVLSQYKLTTFKLVETEHHFELWNNFLKTPTLSLVVESLNHNQNARALTIWCRHRDMICGSSDLKAIRDFLNSIPPVIDEMKKWLIEGRLFAYIVSDFPEAINDLIAKVVEAASIAEIRNPISWPMSSLDLLNAVQTEFDCILNPKADQMVSLPAVVNAMQMFQGLKVKDSPVHKMAALRKDILFLMELRQKYNVHLFLGELSAMPEKDLMFYVMNHLSTEVEIHNFIHCTLKDACLKKGFDLNDMLLEYIAHLRTHAEASGNVDWELKACRVFKLLAIPEFMSKAALTIVEAAIVPWKQCVHEVYDIAVGMDFLHKEKLERLKRDIPLKLLLRKHMVPPIDLDEEDVVTLLINAGEPLKELLNVSQEVGWSRSKILVEFLLKCCENEDADEVERFLKDYQKELAERMVWARLQCIIDITNSCTKQSALLRYALNCCSTASSDQVGQVDSMSQILSELQGQTADEIFCELYLYSQERCCRVEDLLYDLLVEAVGNADAKLPLIAACFLQQDVNERVCLLAVQYLLSNYSVTKVSNILERMMAKCNIEDAGYSLYLLWTSCLAHFNLKTSNDPFVCWKFSADISAQHLSMPPAVIANVDKLVNGIFDESTREMTLDGWLDRVLMATRQCCEELQRVSAVHLAYELVTCVRHTLEFYDIKEPISLAKLATDNAKSLIREHISSKYCDLFFTAHVLAELGSDLRVQYFQSMLAHSLSNTAMVIKLASVGLLVSDMLHLAGKSHLTGTLKASEWCLRLADYRVDVKKIVKEGFNQRNADDVAEKLTQSTNVNIDLVKQFAQDFSLGSLSVHASRLFQHLLTSAVEEVHQGNAQVVYLELLPKADNLLGLLSREEALTSLLGVLPQIDDYCYEVLQYVYEKLESLGRDQRKELHLLLFLKGYHRKSKISTKESLQWTMLHPEYCVLPDMATRRIPLRITMEKPEVVLTAELNAANIDDWVSVCHLISGLNPDDMRVLALTNSVKQYKQRASTFSCDEKLVEFFMKLVDDMTDEKKALSSALHMFNDLPKGKTKVQIAQELWRYANECTPSMGKIAQTFYSQYRALGCEIVLRENSFEENGLLKRCTDPNDLVATILRSKLNSNLTLDVARILPIIEHTAALANVNTKDFLVHFVSKWLNDNQTNENHSDVTATFNFNQIVNGAGNSFQNNVLNIDDVVRVVRLLVALPDDTAVQLVNHILALQNATHTLASEQQLRTNLAILCAFDKEMASSLLGISAKAIVQQCNQLMYTGRVQRHGVALNWFLTSEELVRQVVDQLVQRNQRDSLVLAFRIFKDFGICDEQTLATLVDGVTSRPDILEEAVLFLQRFRAVFGQPDFVQCWTRIAVVHYTPTRSS</sequence>
<dbReference type="RefSeq" id="XP_022656388.1">
    <property type="nucleotide sequence ID" value="XM_022800653.1"/>
</dbReference>
<dbReference type="Proteomes" id="UP000594260">
    <property type="component" value="Unplaced"/>
</dbReference>
<dbReference type="GO" id="GO:0005828">
    <property type="term" value="C:kinetochore microtubule"/>
    <property type="evidence" value="ECO:0007669"/>
    <property type="project" value="TreeGrafter"/>
</dbReference>
<feature type="region of interest" description="Disordered" evidence="1">
    <location>
        <begin position="1"/>
        <end position="22"/>
    </location>
</feature>
<dbReference type="GO" id="GO:0031267">
    <property type="term" value="F:small GTPase binding"/>
    <property type="evidence" value="ECO:0007669"/>
    <property type="project" value="TreeGrafter"/>
</dbReference>
<protein>
    <recommendedName>
        <fullName evidence="6">RZZ complex subunit KNTC1/ROD C-terminal domain-containing protein</fullName>
    </recommendedName>
</protein>
<organism evidence="4 5">
    <name type="scientific">Varroa destructor</name>
    <name type="common">Honeybee mite</name>
    <dbReference type="NCBI Taxonomy" id="109461"/>
    <lineage>
        <taxon>Eukaryota</taxon>
        <taxon>Metazoa</taxon>
        <taxon>Ecdysozoa</taxon>
        <taxon>Arthropoda</taxon>
        <taxon>Chelicerata</taxon>
        <taxon>Arachnida</taxon>
        <taxon>Acari</taxon>
        <taxon>Parasitiformes</taxon>
        <taxon>Mesostigmata</taxon>
        <taxon>Gamasina</taxon>
        <taxon>Dermanyssoidea</taxon>
        <taxon>Varroidae</taxon>
        <taxon>Varroa</taxon>
    </lineage>
</organism>
<dbReference type="InterPro" id="IPR055405">
    <property type="entry name" value="ARM_KNTC1_3rd"/>
</dbReference>
<dbReference type="GeneID" id="111248391"/>
<dbReference type="InterPro" id="IPR055403">
    <property type="entry name" value="ARM_KNTC1_1st"/>
</dbReference>
<feature type="domain" description="KNTC1 first ARM-repeats" evidence="3">
    <location>
        <begin position="475"/>
        <end position="712"/>
    </location>
</feature>
<dbReference type="GO" id="GO:1903394">
    <property type="term" value="P:protein localization to kinetochore involved in kinetochore assembly"/>
    <property type="evidence" value="ECO:0007669"/>
    <property type="project" value="TreeGrafter"/>
</dbReference>
<dbReference type="CTD" id="43719"/>
<dbReference type="PANTHER" id="PTHR15688:SF1">
    <property type="entry name" value="KINETOCHORE-ASSOCIATED PROTEIN 1"/>
    <property type="match status" value="1"/>
</dbReference>
<feature type="domain" description="KNTC1 third ARM-repeats" evidence="2">
    <location>
        <begin position="1252"/>
        <end position="1457"/>
    </location>
</feature>
<dbReference type="Pfam" id="PF24515">
    <property type="entry name" value="ARM_KNTC1_3rd"/>
    <property type="match status" value="1"/>
</dbReference>
<dbReference type="PANTHER" id="PTHR15688">
    <property type="entry name" value="KINETOCHORE-ASSOCIATED PROTEIN 1"/>
    <property type="match status" value="1"/>
</dbReference>
<evidence type="ECO:0000313" key="4">
    <source>
        <dbReference type="EnsemblMetazoa" id="XP_022656388"/>
    </source>
</evidence>
<evidence type="ECO:0000259" key="2">
    <source>
        <dbReference type="Pfam" id="PF24515"/>
    </source>
</evidence>
<dbReference type="GO" id="GO:0007094">
    <property type="term" value="P:mitotic spindle assembly checkpoint signaling"/>
    <property type="evidence" value="ECO:0007669"/>
    <property type="project" value="TreeGrafter"/>
</dbReference>
<dbReference type="GO" id="GO:1990423">
    <property type="term" value="C:RZZ complex"/>
    <property type="evidence" value="ECO:0007669"/>
    <property type="project" value="TreeGrafter"/>
</dbReference>
<dbReference type="SUPFAM" id="SSF69322">
    <property type="entry name" value="Tricorn protease domain 2"/>
    <property type="match status" value="1"/>
</dbReference>
<accession>A0A7M7JS66</accession>
<dbReference type="EnsemblMetazoa" id="XM_022800653">
    <property type="protein sequence ID" value="XP_022656388"/>
    <property type="gene ID" value="LOC111248391"/>
</dbReference>
<dbReference type="GO" id="GO:0005737">
    <property type="term" value="C:cytoplasm"/>
    <property type="evidence" value="ECO:0007669"/>
    <property type="project" value="TreeGrafter"/>
</dbReference>
<evidence type="ECO:0000259" key="3">
    <source>
        <dbReference type="Pfam" id="PF24520"/>
    </source>
</evidence>
<proteinExistence type="predicted"/>
<evidence type="ECO:0008006" key="6">
    <source>
        <dbReference type="Google" id="ProtNLM"/>
    </source>
</evidence>
<name>A0A7M7JS66_VARDE</name>
<keyword evidence="5" id="KW-1185">Reference proteome</keyword>
<feature type="compositionally biased region" description="Basic and acidic residues" evidence="1">
    <location>
        <begin position="1"/>
        <end position="15"/>
    </location>
</feature>
<evidence type="ECO:0000256" key="1">
    <source>
        <dbReference type="SAM" id="MobiDB-lite"/>
    </source>
</evidence>
<evidence type="ECO:0000313" key="5">
    <source>
        <dbReference type="Proteomes" id="UP000594260"/>
    </source>
</evidence>
<dbReference type="GO" id="GO:0000070">
    <property type="term" value="P:mitotic sister chromatid segregation"/>
    <property type="evidence" value="ECO:0007669"/>
    <property type="project" value="TreeGrafter"/>
</dbReference>